<organism evidence="1 2">
    <name type="scientific">Lentilactobacillus fungorum</name>
    <dbReference type="NCBI Taxonomy" id="2201250"/>
    <lineage>
        <taxon>Bacteria</taxon>
        <taxon>Bacillati</taxon>
        <taxon>Bacillota</taxon>
        <taxon>Bacilli</taxon>
        <taxon>Lactobacillales</taxon>
        <taxon>Lactobacillaceae</taxon>
        <taxon>Lentilactobacillus</taxon>
    </lineage>
</organism>
<reference evidence="1 2" key="1">
    <citation type="journal article" date="2021" name="Int. J. Syst. Evol. Microbiol.">
        <title>Lentilactobacillus fungorum sp. nov., isolated from spent mushroom substrates.</title>
        <authorList>
            <person name="Tohno M."/>
            <person name="Tanizawa Y."/>
            <person name="Kojima Y."/>
            <person name="Sakamoto M."/>
            <person name="Ohkuma M."/>
            <person name="Kobayashi H."/>
        </authorList>
    </citation>
    <scope>NUCLEOTIDE SEQUENCE [LARGE SCALE GENOMIC DNA]</scope>
    <source>
        <strain evidence="1 2">YK48G</strain>
    </source>
</reference>
<dbReference type="Gene3D" id="3.30.1490.390">
    <property type="match status" value="1"/>
</dbReference>
<name>A0ABQ3VXE1_9LACO</name>
<dbReference type="EMBL" id="BNJR01000005">
    <property type="protein sequence ID" value="GHP13058.1"/>
    <property type="molecule type" value="Genomic_DNA"/>
</dbReference>
<gene>
    <name evidence="1" type="ORF">YK48G_04830</name>
</gene>
<dbReference type="RefSeq" id="WP_203629117.1">
    <property type="nucleotide sequence ID" value="NZ_BNJR01000005.1"/>
</dbReference>
<protein>
    <submittedName>
        <fullName evidence="1">Uncharacterized protein</fullName>
    </submittedName>
</protein>
<sequence>MLTIEYENGGATETIQYHSAEDFMANQRLEVPDLEDYYKIKQATLDGKPIELDDKTIIGLYKHFDDEGE</sequence>
<proteinExistence type="predicted"/>
<evidence type="ECO:0000313" key="1">
    <source>
        <dbReference type="EMBL" id="GHP13058.1"/>
    </source>
</evidence>
<comment type="caution">
    <text evidence="1">The sequence shown here is derived from an EMBL/GenBank/DDBJ whole genome shotgun (WGS) entry which is preliminary data.</text>
</comment>
<dbReference type="Proteomes" id="UP000604765">
    <property type="component" value="Unassembled WGS sequence"/>
</dbReference>
<accession>A0ABQ3VXE1</accession>
<keyword evidence="2" id="KW-1185">Reference proteome</keyword>
<evidence type="ECO:0000313" key="2">
    <source>
        <dbReference type="Proteomes" id="UP000604765"/>
    </source>
</evidence>